<evidence type="ECO:0000313" key="1">
    <source>
        <dbReference type="EMBL" id="BBD49697.1"/>
    </source>
</evidence>
<sequence length="265" mass="31574">MNYHTGDIVHVSKFPYERDIGIEPKGRYGIVIHNDDIDNKVYVMGITSRHQRTQNNSYHRRTYEVPVPEEVSLYGVVRTDMFRAFNPKELRHVREIDNDTLFKINQTYKYNIDNHVPFTKSINAYCPNHKKIMNKFSDEMIARKLNFLSESPNRNYYDELRNKNIQITEIGEVGRFGKGLRVYDITLETKKEKFDYRYTTDKKLSNMLNYSDKQRTGESILKSDFKYKVLSNNFDKNLKEDKLETVKKESVNKLKQKQTKEQDLR</sequence>
<dbReference type="AlphaFoldDB" id="A0A6G7QQA1"/>
<protein>
    <submittedName>
        <fullName evidence="1">Uncharacterized protein</fullName>
    </submittedName>
</protein>
<keyword evidence="1" id="KW-0614">Plasmid</keyword>
<accession>A0A6G7QQA1</accession>
<organism evidence="1">
    <name type="scientific">Staphylococcus aureus</name>
    <dbReference type="NCBI Taxonomy" id="1280"/>
    <lineage>
        <taxon>Bacteria</taxon>
        <taxon>Bacillati</taxon>
        <taxon>Bacillota</taxon>
        <taxon>Bacilli</taxon>
        <taxon>Bacillales</taxon>
        <taxon>Staphylococcaceae</taxon>
        <taxon>Staphylococcus</taxon>
    </lineage>
</organism>
<name>A0A6G7QQA1_STAAU</name>
<geneLocation type="plasmid" evidence="1">
    <name>pNTUH_3874</name>
</geneLocation>
<dbReference type="RefSeq" id="WP_181695924.1">
    <property type="nucleotide sequence ID" value="NZ_LC377538.1"/>
</dbReference>
<dbReference type="EMBL" id="LC377538">
    <property type="protein sequence ID" value="BBD49697.1"/>
    <property type="molecule type" value="Genomic_DNA"/>
</dbReference>
<reference evidence="1" key="1">
    <citation type="submission" date="2018-03" db="EMBL/GenBank/DDBJ databases">
        <title>Tn1546-ermB-carrying plasmid.</title>
        <authorList>
            <person name="Wan TW."/>
        </authorList>
    </citation>
    <scope>NUCLEOTIDE SEQUENCE</scope>
    <source>
        <strain evidence="1">NTUH_3874</strain>
        <plasmid evidence="1">pNTUH_3874</plasmid>
    </source>
</reference>
<proteinExistence type="predicted"/>